<dbReference type="AlphaFoldDB" id="A0A1V4T091"/>
<keyword evidence="2" id="KW-1185">Reference proteome</keyword>
<comment type="caution">
    <text evidence="1">The sequence shown here is derived from an EMBL/GenBank/DDBJ whole genome shotgun (WGS) entry which is preliminary data.</text>
</comment>
<organism evidence="1 2">
    <name type="scientific">Oceanospirillum multiglobuliferum</name>
    <dbReference type="NCBI Taxonomy" id="64969"/>
    <lineage>
        <taxon>Bacteria</taxon>
        <taxon>Pseudomonadati</taxon>
        <taxon>Pseudomonadota</taxon>
        <taxon>Gammaproteobacteria</taxon>
        <taxon>Oceanospirillales</taxon>
        <taxon>Oceanospirillaceae</taxon>
        <taxon>Oceanospirillum</taxon>
    </lineage>
</organism>
<evidence type="ECO:0000313" key="1">
    <source>
        <dbReference type="EMBL" id="OPX54013.1"/>
    </source>
</evidence>
<reference evidence="1 2" key="1">
    <citation type="submission" date="2017-01" db="EMBL/GenBank/DDBJ databases">
        <title>Genome Sequencing of a Marine Spirillum, Oceanospirillum multiglobuliferum ATCC 33336, from Japan.</title>
        <authorList>
            <person name="Carney J.G."/>
            <person name="Trachtenberg A.M."/>
            <person name="Rheaume B.A."/>
            <person name="Linnane J.D."/>
            <person name="Pitts N.L."/>
            <person name="Mykles D.L."/>
            <person name="Maclea K.S."/>
        </authorList>
    </citation>
    <scope>NUCLEOTIDE SEQUENCE [LARGE SCALE GENOMIC DNA]</scope>
    <source>
        <strain evidence="1 2">ATCC 33336</strain>
    </source>
</reference>
<gene>
    <name evidence="1" type="ORF">BTE48_16465</name>
</gene>
<sequence length="59" mass="6989">MSSVLRTLIQNRAQSHRLRGPILCESPTPEAVFSNVLRNEKFNEEERKKEKKKQFTLFQ</sequence>
<dbReference type="EMBL" id="MTSM01000117">
    <property type="protein sequence ID" value="OPX54013.1"/>
    <property type="molecule type" value="Genomic_DNA"/>
</dbReference>
<protein>
    <submittedName>
        <fullName evidence="1">Uncharacterized protein</fullName>
    </submittedName>
</protein>
<evidence type="ECO:0000313" key="2">
    <source>
        <dbReference type="Proteomes" id="UP000191418"/>
    </source>
</evidence>
<proteinExistence type="predicted"/>
<name>A0A1V4T091_9GAMM</name>
<accession>A0A1V4T091</accession>
<dbReference type="Proteomes" id="UP000191418">
    <property type="component" value="Unassembled WGS sequence"/>
</dbReference>